<feature type="compositionally biased region" description="Low complexity" evidence="2">
    <location>
        <begin position="126"/>
        <end position="138"/>
    </location>
</feature>
<dbReference type="Gene3D" id="3.30.40.10">
    <property type="entry name" value="Zinc/RING finger domain, C3HC4 (zinc finger)"/>
    <property type="match status" value="2"/>
</dbReference>
<dbReference type="InterPro" id="IPR051728">
    <property type="entry name" value="RING-FYVE_E3_ubiquitin-ligase"/>
</dbReference>
<dbReference type="PROSITE" id="PS50089">
    <property type="entry name" value="ZF_RING_2"/>
    <property type="match status" value="2"/>
</dbReference>
<feature type="transmembrane region" description="Helical" evidence="3">
    <location>
        <begin position="47"/>
        <end position="69"/>
    </location>
</feature>
<feature type="domain" description="RING-type" evidence="4">
    <location>
        <begin position="345"/>
        <end position="379"/>
    </location>
</feature>
<keyword evidence="1" id="KW-0479">Metal-binding</keyword>
<feature type="transmembrane region" description="Helical" evidence="3">
    <location>
        <begin position="150"/>
        <end position="172"/>
    </location>
</feature>
<feature type="transmembrane region" description="Helical" evidence="3">
    <location>
        <begin position="20"/>
        <end position="41"/>
    </location>
</feature>
<dbReference type="InterPro" id="IPR013083">
    <property type="entry name" value="Znf_RING/FYVE/PHD"/>
</dbReference>
<dbReference type="RefSeq" id="XP_013754364.1">
    <property type="nucleotide sequence ID" value="XM_013898910.1"/>
</dbReference>
<dbReference type="STRING" id="461836.A0A0L0DP43"/>
<reference evidence="5 6" key="1">
    <citation type="submission" date="2010-05" db="EMBL/GenBank/DDBJ databases">
        <title>The Genome Sequence of Thecamonas trahens ATCC 50062.</title>
        <authorList>
            <consortium name="The Broad Institute Genome Sequencing Platform"/>
            <person name="Russ C."/>
            <person name="Cuomo C."/>
            <person name="Shea T."/>
            <person name="Young S.K."/>
            <person name="Zeng Q."/>
            <person name="Koehrsen M."/>
            <person name="Haas B."/>
            <person name="Borodovsky M."/>
            <person name="Guigo R."/>
            <person name="Alvarado L."/>
            <person name="Berlin A."/>
            <person name="Bochicchio J."/>
            <person name="Borenstein D."/>
            <person name="Chapman S."/>
            <person name="Chen Z."/>
            <person name="Freedman E."/>
            <person name="Gellesch M."/>
            <person name="Goldberg J."/>
            <person name="Griggs A."/>
            <person name="Gujja S."/>
            <person name="Heilman E."/>
            <person name="Heiman D."/>
            <person name="Hepburn T."/>
            <person name="Howarth C."/>
            <person name="Jen D."/>
            <person name="Larson L."/>
            <person name="Mehta T."/>
            <person name="Park D."/>
            <person name="Pearson M."/>
            <person name="Roberts A."/>
            <person name="Saif S."/>
            <person name="Shenoy N."/>
            <person name="Sisk P."/>
            <person name="Stolte C."/>
            <person name="Sykes S."/>
            <person name="Thomson T."/>
            <person name="Walk T."/>
            <person name="White J."/>
            <person name="Yandava C."/>
            <person name="Burger G."/>
            <person name="Gray M.W."/>
            <person name="Holland P.W.H."/>
            <person name="King N."/>
            <person name="Lang F.B.F."/>
            <person name="Roger A.J."/>
            <person name="Ruiz-Trillo I."/>
            <person name="Lander E."/>
            <person name="Nusbaum C."/>
        </authorList>
    </citation>
    <scope>NUCLEOTIDE SEQUENCE [LARGE SCALE GENOMIC DNA]</scope>
    <source>
        <strain evidence="5 6">ATCC 50062</strain>
    </source>
</reference>
<dbReference type="PANTHER" id="PTHR14879:SF5">
    <property type="entry name" value="RING-TYPE DOMAIN-CONTAINING PROTEIN"/>
    <property type="match status" value="1"/>
</dbReference>
<dbReference type="InterPro" id="IPR001841">
    <property type="entry name" value="Znf_RING"/>
</dbReference>
<dbReference type="SMART" id="SM00184">
    <property type="entry name" value="RING"/>
    <property type="match status" value="2"/>
</dbReference>
<feature type="region of interest" description="Disordered" evidence="2">
    <location>
        <begin position="114"/>
        <end position="138"/>
    </location>
</feature>
<dbReference type="Pfam" id="PF13920">
    <property type="entry name" value="zf-C3HC4_3"/>
    <property type="match status" value="2"/>
</dbReference>
<evidence type="ECO:0000256" key="1">
    <source>
        <dbReference type="PROSITE-ProRule" id="PRU00175"/>
    </source>
</evidence>
<dbReference type="OrthoDB" id="547084at2759"/>
<keyword evidence="3" id="KW-0472">Membrane</keyword>
<evidence type="ECO:0000259" key="4">
    <source>
        <dbReference type="PROSITE" id="PS50089"/>
    </source>
</evidence>
<keyword evidence="3" id="KW-1133">Transmembrane helix</keyword>
<name>A0A0L0DP43_THETB</name>
<keyword evidence="1" id="KW-0863">Zinc-finger</keyword>
<keyword evidence="3" id="KW-0812">Transmembrane</keyword>
<feature type="domain" description="RING-type" evidence="4">
    <location>
        <begin position="242"/>
        <end position="282"/>
    </location>
</feature>
<evidence type="ECO:0000313" key="6">
    <source>
        <dbReference type="Proteomes" id="UP000054408"/>
    </source>
</evidence>
<gene>
    <name evidence="5" type="ORF">AMSG_09528</name>
</gene>
<proteinExistence type="predicted"/>
<feature type="region of interest" description="Disordered" evidence="2">
    <location>
        <begin position="298"/>
        <end position="330"/>
    </location>
</feature>
<dbReference type="EMBL" id="GL349482">
    <property type="protein sequence ID" value="KNC53806.1"/>
    <property type="molecule type" value="Genomic_DNA"/>
</dbReference>
<dbReference type="AlphaFoldDB" id="A0A0L0DP43"/>
<sequence length="392" mass="40801">MLASPVSGMMRLSVRSHELIQTLTLLTVVYLGIHAGFVIGYHESTSATVSSLLSIAGILAIAMCALVYARSSIRRATEPRLKIVLFIGVIGMIYVALSLFFLVRTWFASCDSKSGTTKDASDADANESNNSSHSSSSHQTLEPFACDPMFTWSSVTLLSVLFVAGCVTLAVVHRLRVALVTYHVAFFVAPPSLLDAHGRPNSPPNAAPPCVYASGSDDGSASSCESASAKRSSASDAGDDLCVICFDAPRSAILVPCGHAGVCPACSQRMALVSSARCPLCRSPVDAVVGIVAATAPAPSSRTSYGTVPTRAGGEDDSRTSADAPTSRRPAGRPIAISALLARRCTLCSASHRAALSLPCGHVTTCHGCAATQETCTRCGAQVERTLGVYDV</sequence>
<evidence type="ECO:0000313" key="5">
    <source>
        <dbReference type="EMBL" id="KNC53806.1"/>
    </source>
</evidence>
<feature type="transmembrane region" description="Helical" evidence="3">
    <location>
        <begin position="81"/>
        <end position="103"/>
    </location>
</feature>
<protein>
    <recommendedName>
        <fullName evidence="4">RING-type domain-containing protein</fullName>
    </recommendedName>
</protein>
<evidence type="ECO:0000256" key="2">
    <source>
        <dbReference type="SAM" id="MobiDB-lite"/>
    </source>
</evidence>
<evidence type="ECO:0000256" key="3">
    <source>
        <dbReference type="SAM" id="Phobius"/>
    </source>
</evidence>
<accession>A0A0L0DP43</accession>
<keyword evidence="1" id="KW-0862">Zinc</keyword>
<dbReference type="Proteomes" id="UP000054408">
    <property type="component" value="Unassembled WGS sequence"/>
</dbReference>
<dbReference type="SUPFAM" id="SSF57850">
    <property type="entry name" value="RING/U-box"/>
    <property type="match status" value="1"/>
</dbReference>
<dbReference type="GeneID" id="25567972"/>
<organism evidence="5 6">
    <name type="scientific">Thecamonas trahens ATCC 50062</name>
    <dbReference type="NCBI Taxonomy" id="461836"/>
    <lineage>
        <taxon>Eukaryota</taxon>
        <taxon>Apusozoa</taxon>
        <taxon>Apusomonadida</taxon>
        <taxon>Apusomonadidae</taxon>
        <taxon>Thecamonas</taxon>
    </lineage>
</organism>
<dbReference type="GO" id="GO:0008270">
    <property type="term" value="F:zinc ion binding"/>
    <property type="evidence" value="ECO:0007669"/>
    <property type="project" value="UniProtKB-KW"/>
</dbReference>
<keyword evidence="6" id="KW-1185">Reference proteome</keyword>
<dbReference type="PANTHER" id="PTHR14879">
    <property type="entry name" value="CASPASE REGULATOR, RING FINGER DOMAIN-CONTAINING"/>
    <property type="match status" value="1"/>
</dbReference>